<keyword evidence="2" id="KW-1185">Reference proteome</keyword>
<organism evidence="1 2">
    <name type="scientific">Labilithrix luteola</name>
    <dbReference type="NCBI Taxonomy" id="1391654"/>
    <lineage>
        <taxon>Bacteria</taxon>
        <taxon>Pseudomonadati</taxon>
        <taxon>Myxococcota</taxon>
        <taxon>Polyangia</taxon>
        <taxon>Polyangiales</taxon>
        <taxon>Labilitrichaceae</taxon>
        <taxon>Labilithrix</taxon>
    </lineage>
</organism>
<reference evidence="1 2" key="1">
    <citation type="submission" date="2015-08" db="EMBL/GenBank/DDBJ databases">
        <authorList>
            <person name="Babu N.S."/>
            <person name="Beckwith C.J."/>
            <person name="Beseler K.G."/>
            <person name="Brison A."/>
            <person name="Carone J.V."/>
            <person name="Caskin T.P."/>
            <person name="Diamond M."/>
            <person name="Durham M.E."/>
            <person name="Foxe J.M."/>
            <person name="Go M."/>
            <person name="Henderson B.A."/>
            <person name="Jones I.B."/>
            <person name="McGettigan J.A."/>
            <person name="Micheletti S.J."/>
            <person name="Nasrallah M.E."/>
            <person name="Ortiz D."/>
            <person name="Piller C.R."/>
            <person name="Privatt S.R."/>
            <person name="Schneider S.L."/>
            <person name="Sharp S."/>
            <person name="Smith T.C."/>
            <person name="Stanton J.D."/>
            <person name="Ullery H.E."/>
            <person name="Wilson R.J."/>
            <person name="Serrano M.G."/>
            <person name="Buck G."/>
            <person name="Lee V."/>
            <person name="Wang Y."/>
            <person name="Carvalho R."/>
            <person name="Voegtly L."/>
            <person name="Shi R."/>
            <person name="Duckworth R."/>
            <person name="Johnson A."/>
            <person name="Loviza R."/>
            <person name="Walstead R."/>
            <person name="Shah Z."/>
            <person name="Kiflezghi M."/>
            <person name="Wade K."/>
            <person name="Ball S.L."/>
            <person name="Bradley K.W."/>
            <person name="Asai D.J."/>
            <person name="Bowman C.A."/>
            <person name="Russell D.A."/>
            <person name="Pope W.H."/>
            <person name="Jacobs-Sera D."/>
            <person name="Hendrix R.W."/>
            <person name="Hatfull G.F."/>
        </authorList>
    </citation>
    <scope>NUCLEOTIDE SEQUENCE [LARGE SCALE GENOMIC DNA]</scope>
    <source>
        <strain evidence="1 2">DSM 27648</strain>
    </source>
</reference>
<dbReference type="AlphaFoldDB" id="A0A0K1PWI8"/>
<sequence length="240" mass="26741">MTGKLVAAKELAAKRKGRFSSESAAYAKAREALLAEEIEVRRHLGRLAQQNRELPEGPELAPGGDDWKFVGPNGGEVGLADMFGSHDTLVLYHWMFGPERNRPCPMCTNLLGPLAANAADLQQRVALAVVARSKVERMTAFGIERGWRDLPYYQAVGDEFSIAIGGLEPEKRMEMPVLMVLRKRNGTVRLHWMGEMTMEMADPGEDPRGAVDLAPLWNILDLTPAGRDPNWYPRLSYDPR</sequence>
<dbReference type="STRING" id="1391654.AKJ09_04559"/>
<dbReference type="Pfam" id="PF05988">
    <property type="entry name" value="DUF899"/>
    <property type="match status" value="1"/>
</dbReference>
<gene>
    <name evidence="1" type="ORF">AKJ09_04559</name>
</gene>
<evidence type="ECO:0000313" key="2">
    <source>
        <dbReference type="Proteomes" id="UP000064967"/>
    </source>
</evidence>
<dbReference type="Gene3D" id="3.40.30.10">
    <property type="entry name" value="Glutaredoxin"/>
    <property type="match status" value="1"/>
</dbReference>
<accession>A0A0K1PWI8</accession>
<evidence type="ECO:0008006" key="3">
    <source>
        <dbReference type="Google" id="ProtNLM"/>
    </source>
</evidence>
<proteinExistence type="predicted"/>
<dbReference type="InterPro" id="IPR010296">
    <property type="entry name" value="DUF899_thioredox"/>
</dbReference>
<dbReference type="OrthoDB" id="574359at2"/>
<protein>
    <recommendedName>
        <fullName evidence="3">Thioredoxin domain-containing protein</fullName>
    </recommendedName>
</protein>
<dbReference type="PATRIC" id="fig|1391654.3.peg.4623"/>
<evidence type="ECO:0000313" key="1">
    <source>
        <dbReference type="EMBL" id="AKU97895.1"/>
    </source>
</evidence>
<dbReference type="EMBL" id="CP012333">
    <property type="protein sequence ID" value="AKU97895.1"/>
    <property type="molecule type" value="Genomic_DNA"/>
</dbReference>
<dbReference type="Proteomes" id="UP000064967">
    <property type="component" value="Chromosome"/>
</dbReference>
<dbReference type="InterPro" id="IPR036249">
    <property type="entry name" value="Thioredoxin-like_sf"/>
</dbReference>
<name>A0A0K1PWI8_9BACT</name>
<dbReference type="KEGG" id="llu:AKJ09_04559"/>
<dbReference type="SUPFAM" id="SSF52833">
    <property type="entry name" value="Thioredoxin-like"/>
    <property type="match status" value="1"/>
</dbReference>
<dbReference type="RefSeq" id="WP_146648963.1">
    <property type="nucleotide sequence ID" value="NZ_CP012333.1"/>
</dbReference>